<comment type="caution">
    <text evidence="9">The sequence shown here is derived from an EMBL/GenBank/DDBJ whole genome shotgun (WGS) entry which is preliminary data.</text>
</comment>
<dbReference type="PANTHER" id="PTHR30489">
    <property type="entry name" value="LIPOPROTEIN-RELEASING SYSTEM TRANSMEMBRANE PROTEIN LOLE"/>
    <property type="match status" value="1"/>
</dbReference>
<keyword evidence="6 7" id="KW-0472">Membrane</keyword>
<dbReference type="Proteomes" id="UP001595621">
    <property type="component" value="Unassembled WGS sequence"/>
</dbReference>
<keyword evidence="4 7" id="KW-0812">Transmembrane</keyword>
<reference evidence="10" key="1">
    <citation type="journal article" date="2019" name="Int. J. Syst. Evol. Microbiol.">
        <title>The Global Catalogue of Microorganisms (GCM) 10K type strain sequencing project: providing services to taxonomists for standard genome sequencing and annotation.</title>
        <authorList>
            <consortium name="The Broad Institute Genomics Platform"/>
            <consortium name="The Broad Institute Genome Sequencing Center for Infectious Disease"/>
            <person name="Wu L."/>
            <person name="Ma J."/>
        </authorList>
    </citation>
    <scope>NUCLEOTIDE SEQUENCE [LARGE SCALE GENOMIC DNA]</scope>
    <source>
        <strain evidence="10">KCTC 52277</strain>
    </source>
</reference>
<evidence type="ECO:0000256" key="2">
    <source>
        <dbReference type="ARBA" id="ARBA00005236"/>
    </source>
</evidence>
<evidence type="ECO:0000256" key="3">
    <source>
        <dbReference type="ARBA" id="ARBA00022475"/>
    </source>
</evidence>
<feature type="transmembrane region" description="Helical" evidence="7">
    <location>
        <begin position="469"/>
        <end position="490"/>
    </location>
</feature>
<name>A0ABV7GL65_9GAMM</name>
<evidence type="ECO:0000259" key="8">
    <source>
        <dbReference type="Pfam" id="PF02687"/>
    </source>
</evidence>
<feature type="transmembrane region" description="Helical" evidence="7">
    <location>
        <begin position="256"/>
        <end position="277"/>
    </location>
</feature>
<feature type="domain" description="ABC3 transporter permease C-terminal" evidence="8">
    <location>
        <begin position="257"/>
        <end position="379"/>
    </location>
</feature>
<feature type="domain" description="ABC3 transporter permease C-terminal" evidence="8">
    <location>
        <begin position="715"/>
        <end position="831"/>
    </location>
</feature>
<protein>
    <submittedName>
        <fullName evidence="9">ABC transporter permease</fullName>
    </submittedName>
</protein>
<dbReference type="InterPro" id="IPR003838">
    <property type="entry name" value="ABC3_permease_C"/>
</dbReference>
<evidence type="ECO:0000313" key="9">
    <source>
        <dbReference type="EMBL" id="MFC3140201.1"/>
    </source>
</evidence>
<evidence type="ECO:0000256" key="6">
    <source>
        <dbReference type="ARBA" id="ARBA00023136"/>
    </source>
</evidence>
<organism evidence="9 10">
    <name type="scientific">Shewanella submarina</name>
    <dbReference type="NCBI Taxonomy" id="2016376"/>
    <lineage>
        <taxon>Bacteria</taxon>
        <taxon>Pseudomonadati</taxon>
        <taxon>Pseudomonadota</taxon>
        <taxon>Gammaproteobacteria</taxon>
        <taxon>Alteromonadales</taxon>
        <taxon>Shewanellaceae</taxon>
        <taxon>Shewanella</taxon>
    </lineage>
</organism>
<evidence type="ECO:0000256" key="4">
    <source>
        <dbReference type="ARBA" id="ARBA00022692"/>
    </source>
</evidence>
<comment type="similarity">
    <text evidence="2">Belongs to the ABC-4 integral membrane protein family. LolC/E subfamily.</text>
</comment>
<evidence type="ECO:0000256" key="5">
    <source>
        <dbReference type="ARBA" id="ARBA00022989"/>
    </source>
</evidence>
<accession>A0ABV7GL65</accession>
<feature type="transmembrane region" description="Helical" evidence="7">
    <location>
        <begin position="754"/>
        <end position="785"/>
    </location>
</feature>
<feature type="transmembrane region" description="Helical" evidence="7">
    <location>
        <begin position="350"/>
        <end position="372"/>
    </location>
</feature>
<feature type="transmembrane region" description="Helical" evidence="7">
    <location>
        <begin position="712"/>
        <end position="733"/>
    </location>
</feature>
<proteinExistence type="inferred from homology"/>
<gene>
    <name evidence="9" type="ORF">ACFOE0_18740</name>
</gene>
<keyword evidence="5 7" id="KW-1133">Transmembrane helix</keyword>
<keyword evidence="10" id="KW-1185">Reference proteome</keyword>
<feature type="transmembrane region" description="Helical" evidence="7">
    <location>
        <begin position="423"/>
        <end position="448"/>
    </location>
</feature>
<feature type="transmembrane region" description="Helical" evidence="7">
    <location>
        <begin position="297"/>
        <end position="321"/>
    </location>
</feature>
<comment type="subcellular location">
    <subcellularLocation>
        <location evidence="1">Cell membrane</location>
        <topology evidence="1">Multi-pass membrane protein</topology>
    </subcellularLocation>
</comment>
<evidence type="ECO:0000256" key="7">
    <source>
        <dbReference type="SAM" id="Phobius"/>
    </source>
</evidence>
<dbReference type="PANTHER" id="PTHR30489:SF0">
    <property type="entry name" value="LIPOPROTEIN-RELEASING SYSTEM TRANSMEMBRANE PROTEIN LOLE"/>
    <property type="match status" value="1"/>
</dbReference>
<dbReference type="RefSeq" id="WP_248934124.1">
    <property type="nucleotide sequence ID" value="NZ_JAKILF010000001.1"/>
</dbReference>
<dbReference type="InterPro" id="IPR051447">
    <property type="entry name" value="Lipoprotein-release_system"/>
</dbReference>
<feature type="transmembrane region" description="Helical" evidence="7">
    <location>
        <begin position="805"/>
        <end position="826"/>
    </location>
</feature>
<evidence type="ECO:0000313" key="10">
    <source>
        <dbReference type="Proteomes" id="UP001595621"/>
    </source>
</evidence>
<sequence>MSSALNSTMASLRVFAAHYRHKPLQAGAILLGIVLAVTLLTGVKSTNENAVRSYSQATELLSRQATAYILPPGTTGTLNQTQYFKLRQAGLPVLAVIDGHVMDDKGRRWHITGSDIIAATALASGHQTESNSEEYPMVPMGRLLSAAPVAMLSQNLVDRIKVVDGSASLNLANTQVTLIPLPDSAALGNNVLMDISFAQKLLGRQGRLSYIALMTEDESQLALARSLLIDNNTLRLGDQGEALTELTASFHLNLQAMAMLAFVVGLFIAYNGIRYSLMKRQRLMLKLLQAGITRKALMSALLLELIILVHLGSAIGFVLGLQLSQWLQPMVAMTLEQLYGAQILPGHWQLAWLMEAIALTLAAALLACVPLYKALTNQSLARAGMQYSQNLIHYRSHRLQFLLACGLIALAAALIPVSSEYQYSLALLGLLTLAFPLLLPQLMLWLTSALEKIAPKGSWHYLVAETRELTAPLALAMMALLLALSANVSMNTLVGSFEQTLKTWMDNRLHTDLYIRPNPTDADRIETWLRGTEGVDPVAIQWEAYSYIRPDITDEADRHRVMLLSRDDAAMLETVSLKDSASNTEQADFWPDFFAGESLMLSEPLALRHNIKVGDRLLLEATETPYPQGLPVGAIYYDYGKPIGEVMISEKLWHQSGMPGSNRNFAVGWQGDTDELQTMLKDQGVSPAMMYSQSKIKKEAIKMFKRTFSITVVLNSLTLLVAAIGLFSASMMLMQSRQAPLARLYALGVSRPRLFAMVSIQMLLMVFITALLSLPTGVVLGWLLIHKVTLQAFGWSIAMVWDWWAYLQVVLLALVACALAVFIPLIQQTRRPLISSLQQEVL</sequence>
<dbReference type="EMBL" id="JBHRTD010000018">
    <property type="protein sequence ID" value="MFC3140201.1"/>
    <property type="molecule type" value="Genomic_DNA"/>
</dbReference>
<dbReference type="Pfam" id="PF02687">
    <property type="entry name" value="FtsX"/>
    <property type="match status" value="2"/>
</dbReference>
<evidence type="ECO:0000256" key="1">
    <source>
        <dbReference type="ARBA" id="ARBA00004651"/>
    </source>
</evidence>
<feature type="transmembrane region" description="Helical" evidence="7">
    <location>
        <begin position="399"/>
        <end position="417"/>
    </location>
</feature>
<keyword evidence="3" id="KW-1003">Cell membrane</keyword>